<keyword evidence="8 12" id="KW-1133">Transmembrane helix</keyword>
<organism evidence="14 15">
    <name type="scientific">Cannabis sativa</name>
    <name type="common">Hemp</name>
    <name type="synonym">Marijuana</name>
    <dbReference type="NCBI Taxonomy" id="3483"/>
    <lineage>
        <taxon>Eukaryota</taxon>
        <taxon>Viridiplantae</taxon>
        <taxon>Streptophyta</taxon>
        <taxon>Embryophyta</taxon>
        <taxon>Tracheophyta</taxon>
        <taxon>Spermatophyta</taxon>
        <taxon>Magnoliopsida</taxon>
        <taxon>eudicotyledons</taxon>
        <taxon>Gunneridae</taxon>
        <taxon>Pentapetalae</taxon>
        <taxon>rosids</taxon>
        <taxon>fabids</taxon>
        <taxon>Rosales</taxon>
        <taxon>Cannabaceae</taxon>
        <taxon>Cannabis</taxon>
    </lineage>
</organism>
<dbReference type="AlphaFoldDB" id="A0A7J6GSX2"/>
<comment type="subcellular location">
    <subcellularLocation>
        <location evidence="2">Membrane</location>
        <topology evidence="2">Multi-pass membrane protein</topology>
    </subcellularLocation>
</comment>
<evidence type="ECO:0000256" key="10">
    <source>
        <dbReference type="ARBA" id="ARBA00023136"/>
    </source>
</evidence>
<dbReference type="PANTHER" id="PTHR15422">
    <property type="entry name" value="OS05G0565100 PROTEIN"/>
    <property type="match status" value="1"/>
</dbReference>
<keyword evidence="6" id="KW-0479">Metal-binding</keyword>
<evidence type="ECO:0000256" key="3">
    <source>
        <dbReference type="ARBA" id="ARBA00022448"/>
    </source>
</evidence>
<dbReference type="GO" id="GO:0140575">
    <property type="term" value="F:transmembrane monodehydroascorbate reductase activity"/>
    <property type="evidence" value="ECO:0007669"/>
    <property type="project" value="InterPro"/>
</dbReference>
<dbReference type="Proteomes" id="UP000583929">
    <property type="component" value="Unassembled WGS sequence"/>
</dbReference>
<keyword evidence="4" id="KW-0349">Heme</keyword>
<dbReference type="EMBL" id="JAATIQ010000084">
    <property type="protein sequence ID" value="KAF4386032.1"/>
    <property type="molecule type" value="Genomic_DNA"/>
</dbReference>
<accession>A0A7J6GSX2</accession>
<evidence type="ECO:0000256" key="12">
    <source>
        <dbReference type="SAM" id="Phobius"/>
    </source>
</evidence>
<evidence type="ECO:0000259" key="13">
    <source>
        <dbReference type="SMART" id="SM00665"/>
    </source>
</evidence>
<dbReference type="PANTHER" id="PTHR15422:SF44">
    <property type="entry name" value="CYTOCHROME B561 DOMAIN-CONTAINING PROTEIN"/>
    <property type="match status" value="1"/>
</dbReference>
<keyword evidence="3" id="KW-0813">Transport</keyword>
<keyword evidence="10 12" id="KW-0472">Membrane</keyword>
<dbReference type="GO" id="GO:0020037">
    <property type="term" value="F:heme binding"/>
    <property type="evidence" value="ECO:0007669"/>
    <property type="project" value="TreeGrafter"/>
</dbReference>
<keyword evidence="7" id="KW-0249">Electron transport</keyword>
<dbReference type="SMART" id="SM00665">
    <property type="entry name" value="B561"/>
    <property type="match status" value="1"/>
</dbReference>
<keyword evidence="15" id="KW-1185">Reference proteome</keyword>
<feature type="domain" description="Cytochrome b561" evidence="13">
    <location>
        <begin position="106"/>
        <end position="204"/>
    </location>
</feature>
<dbReference type="Gene3D" id="1.20.120.1770">
    <property type="match status" value="1"/>
</dbReference>
<feature type="transmembrane region" description="Helical" evidence="12">
    <location>
        <begin position="171"/>
        <end position="198"/>
    </location>
</feature>
<name>A0A7J6GSX2_CANSA</name>
<evidence type="ECO:0000256" key="9">
    <source>
        <dbReference type="ARBA" id="ARBA00023004"/>
    </source>
</evidence>
<feature type="transmembrane region" description="Helical" evidence="12">
    <location>
        <begin position="218"/>
        <end position="236"/>
    </location>
</feature>
<reference evidence="14 15" key="1">
    <citation type="journal article" date="2020" name="bioRxiv">
        <title>Sequence and annotation of 42 cannabis genomes reveals extensive copy number variation in cannabinoid synthesis and pathogen resistance genes.</title>
        <authorList>
            <person name="Mckernan K.J."/>
            <person name="Helbert Y."/>
            <person name="Kane L.T."/>
            <person name="Ebling H."/>
            <person name="Zhang L."/>
            <person name="Liu B."/>
            <person name="Eaton Z."/>
            <person name="Mclaughlin S."/>
            <person name="Kingan S."/>
            <person name="Baybayan P."/>
            <person name="Concepcion G."/>
            <person name="Jordan M."/>
            <person name="Riva A."/>
            <person name="Barbazuk W."/>
            <person name="Harkins T."/>
        </authorList>
    </citation>
    <scope>NUCLEOTIDE SEQUENCE [LARGE SCALE GENOMIC DNA]</scope>
    <source>
        <strain evidence="15">cv. Jamaican Lion 4</strain>
        <tissue evidence="14">Leaf</tissue>
    </source>
</reference>
<feature type="transmembrane region" description="Helical" evidence="12">
    <location>
        <begin position="109"/>
        <end position="129"/>
    </location>
</feature>
<keyword evidence="9" id="KW-0408">Iron</keyword>
<dbReference type="GO" id="GO:0046872">
    <property type="term" value="F:metal ion binding"/>
    <property type="evidence" value="ECO:0007669"/>
    <property type="project" value="UniProtKB-KW"/>
</dbReference>
<gene>
    <name evidence="14" type="ORF">G4B88_031167</name>
</gene>
<sequence>MSQISKSLSRELANTKKRSVDQEEEALARIQAQYDPEENVLEENIPKENILVKKFNHPRDGPFAPTKDKGKCIMVCCISYDDTIHNKSLKNNSNELSPRLISHIRVHGILLWISMGFLMPIGILLIRISSGEESGSTRAKMFSVILATAGAVMSLRNFENLFNNNHQKIGLVLYIAIWIQAMIGFLRPHSLISLFGIINIYTGLEGYYKRTSKSSSTLWTILFTTQVSLIAFLYLYQDKKQHLEKQGLTLPNLELAHVSPHPHNNNNIKELLPQPCGKKNALMNLFD</sequence>
<proteinExistence type="predicted"/>
<comment type="caution">
    <text evidence="14">The sequence shown here is derived from an EMBL/GenBank/DDBJ whole genome shotgun (WGS) entry which is preliminary data.</text>
</comment>
<evidence type="ECO:0000256" key="1">
    <source>
        <dbReference type="ARBA" id="ARBA00001970"/>
    </source>
</evidence>
<evidence type="ECO:0000256" key="8">
    <source>
        <dbReference type="ARBA" id="ARBA00022989"/>
    </source>
</evidence>
<evidence type="ECO:0000313" key="15">
    <source>
        <dbReference type="Proteomes" id="UP000583929"/>
    </source>
</evidence>
<dbReference type="CDD" id="cd08760">
    <property type="entry name" value="Cyt_b561_FRRS1_like"/>
    <property type="match status" value="1"/>
</dbReference>
<evidence type="ECO:0000256" key="11">
    <source>
        <dbReference type="SAM" id="MobiDB-lite"/>
    </source>
</evidence>
<dbReference type="GO" id="GO:0016020">
    <property type="term" value="C:membrane"/>
    <property type="evidence" value="ECO:0007669"/>
    <property type="project" value="UniProtKB-SubCell"/>
</dbReference>
<evidence type="ECO:0000256" key="2">
    <source>
        <dbReference type="ARBA" id="ARBA00004141"/>
    </source>
</evidence>
<comment type="cofactor">
    <cofactor evidence="1">
        <name>heme b</name>
        <dbReference type="ChEBI" id="CHEBI:60344"/>
    </cofactor>
</comment>
<evidence type="ECO:0000256" key="7">
    <source>
        <dbReference type="ARBA" id="ARBA00022982"/>
    </source>
</evidence>
<feature type="transmembrane region" description="Helical" evidence="12">
    <location>
        <begin position="141"/>
        <end position="159"/>
    </location>
</feature>
<evidence type="ECO:0000256" key="5">
    <source>
        <dbReference type="ARBA" id="ARBA00022692"/>
    </source>
</evidence>
<keyword evidence="5 12" id="KW-0812">Transmembrane</keyword>
<dbReference type="InterPro" id="IPR045150">
    <property type="entry name" value="CYB561D1/2"/>
</dbReference>
<protein>
    <recommendedName>
        <fullName evidence="13">Cytochrome b561 domain-containing protein</fullName>
    </recommendedName>
</protein>
<evidence type="ECO:0000256" key="4">
    <source>
        <dbReference type="ARBA" id="ARBA00022617"/>
    </source>
</evidence>
<dbReference type="InterPro" id="IPR006593">
    <property type="entry name" value="Cyt_b561/ferric_Rdtase_TM"/>
</dbReference>
<feature type="region of interest" description="Disordered" evidence="11">
    <location>
        <begin position="1"/>
        <end position="22"/>
    </location>
</feature>
<evidence type="ECO:0000313" key="14">
    <source>
        <dbReference type="EMBL" id="KAF4386032.1"/>
    </source>
</evidence>
<evidence type="ECO:0000256" key="6">
    <source>
        <dbReference type="ARBA" id="ARBA00022723"/>
    </source>
</evidence>